<keyword evidence="5 6" id="KW-0472">Membrane</keyword>
<keyword evidence="3 6" id="KW-0812">Transmembrane</keyword>
<keyword evidence="2" id="KW-0813">Transport</keyword>
<dbReference type="Gene3D" id="1.20.1250.20">
    <property type="entry name" value="MFS general substrate transporter like domains"/>
    <property type="match status" value="1"/>
</dbReference>
<evidence type="ECO:0000256" key="6">
    <source>
        <dbReference type="SAM" id="Phobius"/>
    </source>
</evidence>
<evidence type="ECO:0000256" key="2">
    <source>
        <dbReference type="ARBA" id="ARBA00022448"/>
    </source>
</evidence>
<dbReference type="OrthoDB" id="370281at2759"/>
<dbReference type="AlphaFoldDB" id="A0A0N4X4C0"/>
<dbReference type="WBParaSite" id="HPLM_0001921201-mRNA-1">
    <property type="protein sequence ID" value="HPLM_0001921201-mRNA-1"/>
    <property type="gene ID" value="HPLM_0001921201"/>
</dbReference>
<sequence>MFSFNKEEAVTAYSSSDLVAGLVYYPMIVLVFGVGDSIIGIALTTLYSEIIGPRRQGTLQGVLQMSGSIGSMLAPLISRQVMVLLRVTGTINFVPDFSLYMEFGPQAPWSLAIAEISVVVALWLAFHKKMVPLRAENMSAKSTAKEEP</sequence>
<dbReference type="InterPro" id="IPR036259">
    <property type="entry name" value="MFS_trans_sf"/>
</dbReference>
<dbReference type="SUPFAM" id="SSF103473">
    <property type="entry name" value="MFS general substrate transporter"/>
    <property type="match status" value="1"/>
</dbReference>
<evidence type="ECO:0000256" key="5">
    <source>
        <dbReference type="ARBA" id="ARBA00023136"/>
    </source>
</evidence>
<proteinExistence type="predicted"/>
<evidence type="ECO:0000256" key="3">
    <source>
        <dbReference type="ARBA" id="ARBA00022692"/>
    </source>
</evidence>
<dbReference type="PANTHER" id="PTHR23510">
    <property type="entry name" value="INNER MEMBRANE TRANSPORT PROTEIN YAJR"/>
    <property type="match status" value="1"/>
</dbReference>
<name>A0A0N4X4C0_HAEPC</name>
<evidence type="ECO:0000256" key="4">
    <source>
        <dbReference type="ARBA" id="ARBA00022989"/>
    </source>
</evidence>
<comment type="subcellular location">
    <subcellularLocation>
        <location evidence="1">Endomembrane system</location>
        <topology evidence="1">Multi-pass membrane protein</topology>
    </subcellularLocation>
</comment>
<evidence type="ECO:0000256" key="1">
    <source>
        <dbReference type="ARBA" id="ARBA00004127"/>
    </source>
</evidence>
<keyword evidence="8" id="KW-1185">Reference proteome</keyword>
<dbReference type="GO" id="GO:0005765">
    <property type="term" value="C:lysosomal membrane"/>
    <property type="evidence" value="ECO:0007669"/>
    <property type="project" value="TreeGrafter"/>
</dbReference>
<evidence type="ECO:0000313" key="9">
    <source>
        <dbReference type="WBParaSite" id="HPLM_0001921201-mRNA-1"/>
    </source>
</evidence>
<keyword evidence="4 6" id="KW-1133">Transmembrane helix</keyword>
<dbReference type="PANTHER" id="PTHR23510:SF3">
    <property type="entry name" value="MAJOR FACILITATOR SUPERFAMILY DOMAIN-CONTAINING PROTEIN 8"/>
    <property type="match status" value="1"/>
</dbReference>
<evidence type="ECO:0000313" key="8">
    <source>
        <dbReference type="Proteomes" id="UP000268014"/>
    </source>
</evidence>
<evidence type="ECO:0000313" key="7">
    <source>
        <dbReference type="EMBL" id="VDO75711.1"/>
    </source>
</evidence>
<feature type="transmembrane region" description="Helical" evidence="6">
    <location>
        <begin position="107"/>
        <end position="126"/>
    </location>
</feature>
<dbReference type="InterPro" id="IPR051068">
    <property type="entry name" value="MFS_Domain-Containing_Protein"/>
</dbReference>
<dbReference type="Proteomes" id="UP000268014">
    <property type="component" value="Unassembled WGS sequence"/>
</dbReference>
<feature type="transmembrane region" description="Helical" evidence="6">
    <location>
        <begin position="23"/>
        <end position="47"/>
    </location>
</feature>
<dbReference type="EMBL" id="UZAF01021123">
    <property type="protein sequence ID" value="VDO75711.1"/>
    <property type="molecule type" value="Genomic_DNA"/>
</dbReference>
<reference evidence="7 8" key="2">
    <citation type="submission" date="2018-11" db="EMBL/GenBank/DDBJ databases">
        <authorList>
            <consortium name="Pathogen Informatics"/>
        </authorList>
    </citation>
    <scope>NUCLEOTIDE SEQUENCE [LARGE SCALE GENOMIC DNA]</scope>
    <source>
        <strain evidence="7 8">MHpl1</strain>
    </source>
</reference>
<dbReference type="GO" id="GO:0012505">
    <property type="term" value="C:endomembrane system"/>
    <property type="evidence" value="ECO:0007669"/>
    <property type="project" value="UniProtKB-SubCell"/>
</dbReference>
<protein>
    <submittedName>
        <fullName evidence="9">MFS domain-containing protein</fullName>
    </submittedName>
</protein>
<accession>A0A0N4X4C0</accession>
<gene>
    <name evidence="7" type="ORF">HPLM_LOCUS19204</name>
</gene>
<organism evidence="9">
    <name type="scientific">Haemonchus placei</name>
    <name type="common">Barber's pole worm</name>
    <dbReference type="NCBI Taxonomy" id="6290"/>
    <lineage>
        <taxon>Eukaryota</taxon>
        <taxon>Metazoa</taxon>
        <taxon>Ecdysozoa</taxon>
        <taxon>Nematoda</taxon>
        <taxon>Chromadorea</taxon>
        <taxon>Rhabditida</taxon>
        <taxon>Rhabditina</taxon>
        <taxon>Rhabditomorpha</taxon>
        <taxon>Strongyloidea</taxon>
        <taxon>Trichostrongylidae</taxon>
        <taxon>Haemonchus</taxon>
    </lineage>
</organism>
<reference evidence="9" key="1">
    <citation type="submission" date="2017-02" db="UniProtKB">
        <authorList>
            <consortium name="WormBaseParasite"/>
        </authorList>
    </citation>
    <scope>IDENTIFICATION</scope>
</reference>